<sequence length="44" mass="5419">MITIVIHNAQFIIHNYDYYCNSEFIIHDYDYYCNSKFISQNYSN</sequence>
<evidence type="ECO:0000313" key="2">
    <source>
        <dbReference type="Proteomes" id="UP000267517"/>
    </source>
</evidence>
<protein>
    <submittedName>
        <fullName evidence="1">Uncharacterized protein</fullName>
    </submittedName>
</protein>
<evidence type="ECO:0000313" key="1">
    <source>
        <dbReference type="EMBL" id="BBA29787.1"/>
    </source>
</evidence>
<dbReference type="AlphaFoldDB" id="A0A250KJ50"/>
<name>A0A250KJ50_9BACT</name>
<gene>
    <name evidence="1" type="ORF">PMEL_200311</name>
</gene>
<dbReference type="EMBL" id="AP018050">
    <property type="protein sequence ID" value="BBA29787.1"/>
    <property type="molecule type" value="Genomic_DNA"/>
</dbReference>
<organism evidence="1 2">
    <name type="scientific">Prevotella melaninogenica</name>
    <dbReference type="NCBI Taxonomy" id="28132"/>
    <lineage>
        <taxon>Bacteria</taxon>
        <taxon>Pseudomonadati</taxon>
        <taxon>Bacteroidota</taxon>
        <taxon>Bacteroidia</taxon>
        <taxon>Bacteroidales</taxon>
        <taxon>Prevotellaceae</taxon>
        <taxon>Prevotella</taxon>
    </lineage>
</organism>
<dbReference type="Proteomes" id="UP000267517">
    <property type="component" value="Chromosome II"/>
</dbReference>
<accession>A0A250KJ50</accession>
<proteinExistence type="predicted"/>
<reference evidence="1 2" key="1">
    <citation type="submission" date="2017-05" db="EMBL/GenBank/DDBJ databases">
        <title>whole genome sequence of Prevotella melaninogenica GAI 07411.</title>
        <authorList>
            <person name="Kondo Y."/>
            <person name="Hoshino T."/>
        </authorList>
    </citation>
    <scope>NUCLEOTIDE SEQUENCE [LARGE SCALE GENOMIC DNA]</scope>
    <source>
        <strain evidence="1 2">GAI 07411</strain>
    </source>
</reference>